<organism evidence="2 3">
    <name type="scientific">Reticulomyxa filosa</name>
    <dbReference type="NCBI Taxonomy" id="46433"/>
    <lineage>
        <taxon>Eukaryota</taxon>
        <taxon>Sar</taxon>
        <taxon>Rhizaria</taxon>
        <taxon>Retaria</taxon>
        <taxon>Foraminifera</taxon>
        <taxon>Monothalamids</taxon>
        <taxon>Reticulomyxidae</taxon>
        <taxon>Reticulomyxa</taxon>
    </lineage>
</organism>
<proteinExistence type="predicted"/>
<protein>
    <recommendedName>
        <fullName evidence="1">Reverse transcriptase domain-containing protein</fullName>
    </recommendedName>
</protein>
<dbReference type="PROSITE" id="PS50878">
    <property type="entry name" value="RT_POL"/>
    <property type="match status" value="1"/>
</dbReference>
<evidence type="ECO:0000313" key="2">
    <source>
        <dbReference type="EMBL" id="ETO08960.1"/>
    </source>
</evidence>
<dbReference type="AlphaFoldDB" id="X6M7F2"/>
<dbReference type="Pfam" id="PF00078">
    <property type="entry name" value="RVT_1"/>
    <property type="match status" value="1"/>
</dbReference>
<dbReference type="PANTHER" id="PTHR33332">
    <property type="entry name" value="REVERSE TRANSCRIPTASE DOMAIN-CONTAINING PROTEIN"/>
    <property type="match status" value="1"/>
</dbReference>
<evidence type="ECO:0000259" key="1">
    <source>
        <dbReference type="PROSITE" id="PS50878"/>
    </source>
</evidence>
<dbReference type="InterPro" id="IPR000477">
    <property type="entry name" value="RT_dom"/>
</dbReference>
<feature type="domain" description="Reverse transcriptase" evidence="1">
    <location>
        <begin position="1"/>
        <end position="146"/>
    </location>
</feature>
<accession>X6M7F2</accession>
<evidence type="ECO:0000313" key="3">
    <source>
        <dbReference type="Proteomes" id="UP000023152"/>
    </source>
</evidence>
<reference evidence="2 3" key="1">
    <citation type="journal article" date="2013" name="Curr. Biol.">
        <title>The Genome of the Foraminiferan Reticulomyxa filosa.</title>
        <authorList>
            <person name="Glockner G."/>
            <person name="Hulsmann N."/>
            <person name="Schleicher M."/>
            <person name="Noegel A.A."/>
            <person name="Eichinger L."/>
            <person name="Gallinger C."/>
            <person name="Pawlowski J."/>
            <person name="Sierra R."/>
            <person name="Euteneuer U."/>
            <person name="Pillet L."/>
            <person name="Moustafa A."/>
            <person name="Platzer M."/>
            <person name="Groth M."/>
            <person name="Szafranski K."/>
            <person name="Schliwa M."/>
        </authorList>
    </citation>
    <scope>NUCLEOTIDE SEQUENCE [LARGE SCALE GENOMIC DNA]</scope>
</reference>
<comment type="caution">
    <text evidence="2">The sequence shown here is derived from an EMBL/GenBank/DDBJ whole genome shotgun (WGS) entry which is preliminary data.</text>
</comment>
<dbReference type="EMBL" id="ASPP01024510">
    <property type="protein sequence ID" value="ETO08960.1"/>
    <property type="molecule type" value="Genomic_DNA"/>
</dbReference>
<dbReference type="OrthoDB" id="416454at2759"/>
<name>X6M7F2_RETFI</name>
<keyword evidence="3" id="KW-1185">Reference proteome</keyword>
<dbReference type="Proteomes" id="UP000023152">
    <property type="component" value="Unassembled WGS sequence"/>
</dbReference>
<gene>
    <name evidence="2" type="ORF">RFI_28428</name>
</gene>
<sequence length="335" mass="38809">MRKEFGLKGRMYWWLDSFLKDRIRQVVLNGINSSERNFEVGAPQGSALSPILFLLYINDLAKAVEDPIQCGMFADDVVMWTSIYTSEKEMVELQKSLNNVSLWTLRWKLLLAPDKIQSITSKINMKLKLNESNIEEKKIKAYSPIIKDQRSPVKSDKKKPLGWSPNLKGSAEGEKHLPTIRDKGFAYDVVKILSFILFYNFTKNCNVEKFCFVLFFLRSTVQFFDEVLLFLTWKVMSWLSSHHLKKNIEEADYVKYLGLFVDQQMTFQQHINYVYGKASKKLGYLTFLCSYKGIRPMGCSGRVSVGLTKKVNAKNNQKKNNKVIPVKLNPLYTFQ</sequence>